<dbReference type="Pfam" id="PF06985">
    <property type="entry name" value="HET"/>
    <property type="match status" value="1"/>
</dbReference>
<dbReference type="InterPro" id="IPR052895">
    <property type="entry name" value="HetReg/Transcr_Mod"/>
</dbReference>
<dbReference type="EMBL" id="CH445333">
    <property type="protein sequence ID" value="EAT86393.1"/>
    <property type="molecule type" value="Genomic_DNA"/>
</dbReference>
<dbReference type="OMA" id="IPWPSGA"/>
<dbReference type="InterPro" id="IPR010730">
    <property type="entry name" value="HET"/>
</dbReference>
<dbReference type="eggNOG" id="ENOG502SN1H">
    <property type="taxonomic scope" value="Eukaryota"/>
</dbReference>
<evidence type="ECO:0000313" key="2">
    <source>
        <dbReference type="EMBL" id="EAT86393.1"/>
    </source>
</evidence>
<dbReference type="STRING" id="321614.Q0UNV2"/>
<dbReference type="KEGG" id="pno:SNOG_06562"/>
<dbReference type="VEuPathDB" id="FungiDB:JI435_065620"/>
<evidence type="ECO:0000259" key="1">
    <source>
        <dbReference type="Pfam" id="PF06985"/>
    </source>
</evidence>
<organism evidence="2 3">
    <name type="scientific">Phaeosphaeria nodorum (strain SN15 / ATCC MYA-4574 / FGSC 10173)</name>
    <name type="common">Glume blotch fungus</name>
    <name type="synonym">Parastagonospora nodorum</name>
    <dbReference type="NCBI Taxonomy" id="321614"/>
    <lineage>
        <taxon>Eukaryota</taxon>
        <taxon>Fungi</taxon>
        <taxon>Dikarya</taxon>
        <taxon>Ascomycota</taxon>
        <taxon>Pezizomycotina</taxon>
        <taxon>Dothideomycetes</taxon>
        <taxon>Pleosporomycetidae</taxon>
        <taxon>Pleosporales</taxon>
        <taxon>Pleosporineae</taxon>
        <taxon>Phaeosphaeriaceae</taxon>
        <taxon>Parastagonospora</taxon>
    </lineage>
</organism>
<protein>
    <recommendedName>
        <fullName evidence="1">Heterokaryon incompatibility domain-containing protein</fullName>
    </recommendedName>
</protein>
<reference evidence="3" key="1">
    <citation type="journal article" date="2007" name="Plant Cell">
        <title>Dothideomycete-plant interactions illuminated by genome sequencing and EST analysis of the wheat pathogen Stagonospora nodorum.</title>
        <authorList>
            <person name="Hane J.K."/>
            <person name="Lowe R.G."/>
            <person name="Solomon P.S."/>
            <person name="Tan K.C."/>
            <person name="Schoch C.L."/>
            <person name="Spatafora J.W."/>
            <person name="Crous P.W."/>
            <person name="Kodira C."/>
            <person name="Birren B.W."/>
            <person name="Galagan J.E."/>
            <person name="Torriani S.F."/>
            <person name="McDonald B.A."/>
            <person name="Oliver R.P."/>
        </authorList>
    </citation>
    <scope>NUCLEOTIDE SEQUENCE [LARGE SCALE GENOMIC DNA]</scope>
    <source>
        <strain evidence="3">SN15 / ATCC MYA-4574 / FGSC 10173</strain>
    </source>
</reference>
<sequence>MLRRHSNPAQTIRVETFVASLAWAKTIMQLSPSTQPEVETGVNLCVEVRLFHSLMYFPMASSTSQCFPRFGQCEFLELDEDELDTSYLHTRVVKSPAREALLSRHHSFRSYPAENNIDAATLLFNLSHLAPTAAKDFVAKHHAISSMPLRLLNDVGFQGVEEGYIALSYCRKKVNLDTPRRVVTPIGFGWSTTEEEFPMPTSNIAFQAVLRERRIGEGLWFDQVSINQDDDMERAACMGAVDLIYKNARAVVVALDDIAASADEEQFLRYYVEQYSYSELAHDQQPNLCMSPPLMHQYPLLWSLLERILGSSWFGRAWCAHEMRLGQSHVFVVPCYRQYDDEVQTVIRFTGAFFLHLLALASEIYPSIPAYRGRLRSLHTFFQHAALGEDTNLAVQRPDTPQMGVPAGSALIPKIAETFQLQASGNPRLPEYLRRQDANRDKMGIALNASGLPLALTTVTTLSRPNIEDECLRSLLLVGLAAQDPVALCTTGPHLRLHDGSISWLSRPTSLDINPDLPAPPRFTATTTPITQGSDGRAEYAQLDMIFLELPHRKQSNPFFPTQVTRARTLIDLCIQFRLDGSSLWNSWQTPNHTRALTMRNTFIQTLACVFDCGPHWLIELSSRLTQPNTPTLAPHTIEMMLNPHLIVRNYILLPEGQAALSLLLTFLSNLISSGIPWGSGTSEHNCGPMIITSPVSSTAHGAVSHPYGGKAIIFAPFAHSKTLLIAVPAAVKEAHYDNLARGWILTSMNPYTGSPKPTVSWTLQTKGVIFGDGNFNAGLERCSEVRNHRVYGPPAQ</sequence>
<dbReference type="InParanoid" id="Q0UNV2"/>
<dbReference type="PANTHER" id="PTHR24148:SF82">
    <property type="entry name" value="HETEROKARYON INCOMPATIBILITY DOMAIN-CONTAINING PROTEIN"/>
    <property type="match status" value="1"/>
</dbReference>
<gene>
    <name evidence="2" type="ORF">SNOG_06562</name>
</gene>
<dbReference type="GeneID" id="5973809"/>
<dbReference type="RefSeq" id="XP_001796930.1">
    <property type="nucleotide sequence ID" value="XM_001796878.1"/>
</dbReference>
<dbReference type="AlphaFoldDB" id="Q0UNV2"/>
<accession>Q0UNV2</accession>
<dbReference type="PANTHER" id="PTHR24148">
    <property type="entry name" value="ANKYRIN REPEAT DOMAIN-CONTAINING PROTEIN 39 HOMOLOG-RELATED"/>
    <property type="match status" value="1"/>
</dbReference>
<proteinExistence type="predicted"/>
<feature type="domain" description="Heterokaryon incompatibility" evidence="1">
    <location>
        <begin position="164"/>
        <end position="322"/>
    </location>
</feature>
<dbReference type="Proteomes" id="UP000001055">
    <property type="component" value="Unassembled WGS sequence"/>
</dbReference>
<dbReference type="HOGENOM" id="CLU_373041_0_0_1"/>
<evidence type="ECO:0000313" key="3">
    <source>
        <dbReference type="Proteomes" id="UP000001055"/>
    </source>
</evidence>
<name>Q0UNV2_PHANO</name>